<proteinExistence type="predicted"/>
<dbReference type="InterPro" id="IPR032675">
    <property type="entry name" value="LRR_dom_sf"/>
</dbReference>
<evidence type="ECO:0000259" key="1">
    <source>
        <dbReference type="PROSITE" id="PS50181"/>
    </source>
</evidence>
<dbReference type="AlphaFoldDB" id="A0A067D7K6"/>
<dbReference type="Pfam" id="PF00646">
    <property type="entry name" value="F-box"/>
    <property type="match status" value="1"/>
</dbReference>
<dbReference type="STRING" id="2711.A0A067D7K6"/>
<dbReference type="PANTHER" id="PTHR31900:SF34">
    <property type="entry name" value="EMB|CAB62440.1-RELATED"/>
    <property type="match status" value="1"/>
</dbReference>
<dbReference type="PANTHER" id="PTHR31900">
    <property type="entry name" value="F-BOX/RNI SUPERFAMILY PROTEIN-RELATED"/>
    <property type="match status" value="1"/>
</dbReference>
<dbReference type="InterPro" id="IPR053781">
    <property type="entry name" value="F-box_AtFBL13-like"/>
</dbReference>
<keyword evidence="3" id="KW-1185">Reference proteome</keyword>
<accession>A0A067D7K6</accession>
<dbReference type="CDD" id="cd22160">
    <property type="entry name" value="F-box_AtFBL13-like"/>
    <property type="match status" value="1"/>
</dbReference>
<organism evidence="2 3">
    <name type="scientific">Citrus sinensis</name>
    <name type="common">Sweet orange</name>
    <name type="synonym">Citrus aurantium var. sinensis</name>
    <dbReference type="NCBI Taxonomy" id="2711"/>
    <lineage>
        <taxon>Eukaryota</taxon>
        <taxon>Viridiplantae</taxon>
        <taxon>Streptophyta</taxon>
        <taxon>Embryophyta</taxon>
        <taxon>Tracheophyta</taxon>
        <taxon>Spermatophyta</taxon>
        <taxon>Magnoliopsida</taxon>
        <taxon>eudicotyledons</taxon>
        <taxon>Gunneridae</taxon>
        <taxon>Pentapetalae</taxon>
        <taxon>rosids</taxon>
        <taxon>malvids</taxon>
        <taxon>Sapindales</taxon>
        <taxon>Rutaceae</taxon>
        <taxon>Aurantioideae</taxon>
        <taxon>Citrus</taxon>
    </lineage>
</organism>
<dbReference type="SMART" id="SM00256">
    <property type="entry name" value="FBOX"/>
    <property type="match status" value="1"/>
</dbReference>
<evidence type="ECO:0000313" key="2">
    <source>
        <dbReference type="EMBL" id="KDO38974.1"/>
    </source>
</evidence>
<dbReference type="PROSITE" id="PS50181">
    <property type="entry name" value="FBOX"/>
    <property type="match status" value="1"/>
</dbReference>
<dbReference type="Pfam" id="PF24758">
    <property type="entry name" value="LRR_At5g56370"/>
    <property type="match status" value="1"/>
</dbReference>
<evidence type="ECO:0000313" key="3">
    <source>
        <dbReference type="Proteomes" id="UP000027120"/>
    </source>
</evidence>
<dbReference type="Gene3D" id="3.80.10.10">
    <property type="entry name" value="Ribonuclease Inhibitor"/>
    <property type="match status" value="1"/>
</dbReference>
<dbReference type="EMBL" id="KK787160">
    <property type="protein sequence ID" value="KDO38974.1"/>
    <property type="molecule type" value="Genomic_DNA"/>
</dbReference>
<protein>
    <recommendedName>
        <fullName evidence="1">F-box domain-containing protein</fullName>
    </recommendedName>
</protein>
<reference evidence="2 3" key="1">
    <citation type="submission" date="2014-04" db="EMBL/GenBank/DDBJ databases">
        <authorList>
            <consortium name="International Citrus Genome Consortium"/>
            <person name="Gmitter F."/>
            <person name="Chen C."/>
            <person name="Farmerie W."/>
            <person name="Harkins T."/>
            <person name="Desany B."/>
            <person name="Mohiuddin M."/>
            <person name="Kodira C."/>
            <person name="Borodovsky M."/>
            <person name="Lomsadze A."/>
            <person name="Burns P."/>
            <person name="Jenkins J."/>
            <person name="Prochnik S."/>
            <person name="Shu S."/>
            <person name="Chapman J."/>
            <person name="Pitluck S."/>
            <person name="Schmutz J."/>
            <person name="Rokhsar D."/>
        </authorList>
    </citation>
    <scope>NUCLEOTIDE SEQUENCE</scope>
</reference>
<dbReference type="Proteomes" id="UP000027120">
    <property type="component" value="Unassembled WGS sequence"/>
</dbReference>
<dbReference type="InterPro" id="IPR001810">
    <property type="entry name" value="F-box_dom"/>
</dbReference>
<gene>
    <name evidence="2" type="ORF">CISIN_1g047191mg</name>
</gene>
<sequence>MVPAYRINALPDSVLCHILSYLPTKNVVATSILARRWKLVWTSLQKLYFDDRQSRRLPGMMGDPMPGFEDFIERVLTGTQPMNITIFFMHCSKLLGVMLGRLNYILTRITALSCLCQIELYASPSVEVLKLMSDFLLKVPAGGTCFPNVKILTMQLESPDNILTEKLFCSCPSLEELSIQAYLNDEGPTTKFVISSSTLKQCTLWVETEGEMFTQAEYKVRITAPSLERLHIMSDIFGKFVVHDLNSLTDVILDIVYGEWSRVDPNRSIQLLQQLNNTTSLTVSYGVLCALDHAYHKWFPALSYLQHLEVAVGAIGWAVLPVILSSSVHLQSLVLRKVIIS</sequence>
<feature type="domain" description="F-box" evidence="1">
    <location>
        <begin position="4"/>
        <end position="52"/>
    </location>
</feature>
<dbReference type="InterPro" id="IPR036047">
    <property type="entry name" value="F-box-like_dom_sf"/>
</dbReference>
<dbReference type="SUPFAM" id="SSF81383">
    <property type="entry name" value="F-box domain"/>
    <property type="match status" value="1"/>
</dbReference>
<dbReference type="InterPro" id="IPR055411">
    <property type="entry name" value="LRR_FXL15/At3g58940/PEG3-like"/>
</dbReference>
<name>A0A067D7K6_CITSI</name>
<dbReference type="InterPro" id="IPR050232">
    <property type="entry name" value="FBL13/AtMIF1-like"/>
</dbReference>